<evidence type="ECO:0000313" key="2">
    <source>
        <dbReference type="EMBL" id="RRT63520.1"/>
    </source>
</evidence>
<reference evidence="2 3" key="1">
    <citation type="journal article" date="2014" name="Agronomy (Basel)">
        <title>A Draft Genome Sequence for Ensete ventricosum, the Drought-Tolerant Tree Against Hunger.</title>
        <authorList>
            <person name="Harrison J."/>
            <person name="Moore K.A."/>
            <person name="Paszkiewicz K."/>
            <person name="Jones T."/>
            <person name="Grant M."/>
            <person name="Ambacheew D."/>
            <person name="Muzemil S."/>
            <person name="Studholme D.J."/>
        </authorList>
    </citation>
    <scope>NUCLEOTIDE SEQUENCE [LARGE SCALE GENOMIC DNA]</scope>
</reference>
<name>A0A426ZHR7_ENSVE</name>
<gene>
    <name evidence="2" type="ORF">B296_00042657</name>
</gene>
<feature type="compositionally biased region" description="Low complexity" evidence="1">
    <location>
        <begin position="25"/>
        <end position="36"/>
    </location>
</feature>
<comment type="caution">
    <text evidence="2">The sequence shown here is derived from an EMBL/GenBank/DDBJ whole genome shotgun (WGS) entry which is preliminary data.</text>
</comment>
<dbReference type="AlphaFoldDB" id="A0A426ZHR7"/>
<organism evidence="2 3">
    <name type="scientific">Ensete ventricosum</name>
    <name type="common">Abyssinian banana</name>
    <name type="synonym">Musa ensete</name>
    <dbReference type="NCBI Taxonomy" id="4639"/>
    <lineage>
        <taxon>Eukaryota</taxon>
        <taxon>Viridiplantae</taxon>
        <taxon>Streptophyta</taxon>
        <taxon>Embryophyta</taxon>
        <taxon>Tracheophyta</taxon>
        <taxon>Spermatophyta</taxon>
        <taxon>Magnoliopsida</taxon>
        <taxon>Liliopsida</taxon>
        <taxon>Zingiberales</taxon>
        <taxon>Musaceae</taxon>
        <taxon>Ensete</taxon>
    </lineage>
</organism>
<dbReference type="EMBL" id="AMZH03006567">
    <property type="protein sequence ID" value="RRT63520.1"/>
    <property type="molecule type" value="Genomic_DNA"/>
</dbReference>
<evidence type="ECO:0000256" key="1">
    <source>
        <dbReference type="SAM" id="MobiDB-lite"/>
    </source>
</evidence>
<proteinExistence type="predicted"/>
<dbReference type="Proteomes" id="UP000287651">
    <property type="component" value="Unassembled WGS sequence"/>
</dbReference>
<evidence type="ECO:0000313" key="3">
    <source>
        <dbReference type="Proteomes" id="UP000287651"/>
    </source>
</evidence>
<feature type="region of interest" description="Disordered" evidence="1">
    <location>
        <begin position="1"/>
        <end position="59"/>
    </location>
</feature>
<sequence>MVNLNLMCDQPKVGGGRPDTTSPSPVIVLVPAQPVAAPSPPEVQEIPPEEATKKAPEASGKCLIETPFGQRKKAKVTGWHKSYCEGEKLKSRAAEGKKPAAPVKETLTPKARTKLVKELCSTRTGGDCRDYHIIRVCSQP</sequence>
<protein>
    <submittedName>
        <fullName evidence="2">Uncharacterized protein</fullName>
    </submittedName>
</protein>
<accession>A0A426ZHR7</accession>